<accession>A0A8C6UV40</accession>
<dbReference type="SUPFAM" id="SSF48726">
    <property type="entry name" value="Immunoglobulin"/>
    <property type="match status" value="1"/>
</dbReference>
<evidence type="ECO:0000259" key="9">
    <source>
        <dbReference type="PROSITE" id="PS50835"/>
    </source>
</evidence>
<dbReference type="InterPro" id="IPR036179">
    <property type="entry name" value="Ig-like_dom_sf"/>
</dbReference>
<keyword evidence="6" id="KW-1015">Disulfide bond</keyword>
<proteinExistence type="predicted"/>
<evidence type="ECO:0000256" key="5">
    <source>
        <dbReference type="ARBA" id="ARBA00023136"/>
    </source>
</evidence>
<evidence type="ECO:0000256" key="4">
    <source>
        <dbReference type="ARBA" id="ARBA00022859"/>
    </source>
</evidence>
<feature type="signal peptide" evidence="8">
    <location>
        <begin position="1"/>
        <end position="21"/>
    </location>
</feature>
<keyword evidence="2" id="KW-1003">Cell membrane</keyword>
<evidence type="ECO:0000256" key="3">
    <source>
        <dbReference type="ARBA" id="ARBA00022729"/>
    </source>
</evidence>
<evidence type="ECO:0000256" key="6">
    <source>
        <dbReference type="ARBA" id="ARBA00023157"/>
    </source>
</evidence>
<sequence length="248" mass="27504">MTTLTVTALLLCSISKWTLLGTCCCVWGLESSTVEVQSGQSATLLCSNYTSGVMTISWYRAVRRATLSRISVIFNSFEPAWYTDGLEDGRFNVTSNSSHIFLTISPVSSSDTGFYFCGYESPMGLTLKDSTYLDIHEGRDYLILSYSDHHRLLSSALAVAVDPRNHGDDLCAGVPDLQKEEDTDSFTFQNITLTGGFFALFPSRLSCVRTWAQSLQRALTRASVWTLWTTTKPTAASETQQEHKLNLL</sequence>
<evidence type="ECO:0000256" key="7">
    <source>
        <dbReference type="ARBA" id="ARBA00023180"/>
    </source>
</evidence>
<dbReference type="GO" id="GO:0005886">
    <property type="term" value="C:plasma membrane"/>
    <property type="evidence" value="ECO:0007669"/>
    <property type="project" value="UniProtKB-SubCell"/>
</dbReference>
<dbReference type="InterPro" id="IPR007110">
    <property type="entry name" value="Ig-like_dom"/>
</dbReference>
<comment type="subcellular location">
    <subcellularLocation>
        <location evidence="1">Cell membrane</location>
    </subcellularLocation>
</comment>
<feature type="domain" description="Ig-like" evidence="9">
    <location>
        <begin position="32"/>
        <end position="117"/>
    </location>
</feature>
<evidence type="ECO:0000313" key="10">
    <source>
        <dbReference type="Ensembl" id="ENSNMLP00000040555.1"/>
    </source>
</evidence>
<dbReference type="Gene3D" id="2.60.40.10">
    <property type="entry name" value="Immunoglobulins"/>
    <property type="match status" value="1"/>
</dbReference>
<keyword evidence="11" id="KW-1185">Reference proteome</keyword>
<reference evidence="10" key="2">
    <citation type="submission" date="2025-09" db="UniProtKB">
        <authorList>
            <consortium name="Ensembl"/>
        </authorList>
    </citation>
    <scope>IDENTIFICATION</scope>
</reference>
<feature type="chain" id="PRO_5034828161" description="Ig-like domain-containing protein" evidence="8">
    <location>
        <begin position="22"/>
        <end position="248"/>
    </location>
</feature>
<keyword evidence="4" id="KW-0391">Immunity</keyword>
<dbReference type="PANTHER" id="PTHR19433">
    <property type="entry name" value="T-CELL RECEPTOR ALPHA CHAIN V REGION-RELATED"/>
    <property type="match status" value="1"/>
</dbReference>
<evidence type="ECO:0000256" key="8">
    <source>
        <dbReference type="SAM" id="SignalP"/>
    </source>
</evidence>
<dbReference type="AlphaFoldDB" id="A0A8C6UV40"/>
<dbReference type="InterPro" id="IPR013106">
    <property type="entry name" value="Ig_V-set"/>
</dbReference>
<reference evidence="10" key="1">
    <citation type="submission" date="2025-08" db="UniProtKB">
        <authorList>
            <consortium name="Ensembl"/>
        </authorList>
    </citation>
    <scope>IDENTIFICATION</scope>
</reference>
<dbReference type="SMART" id="SM00409">
    <property type="entry name" value="IG"/>
    <property type="match status" value="1"/>
</dbReference>
<dbReference type="InterPro" id="IPR052051">
    <property type="entry name" value="TCR_complex_component"/>
</dbReference>
<keyword evidence="5" id="KW-0472">Membrane</keyword>
<keyword evidence="7" id="KW-0325">Glycoprotein</keyword>
<dbReference type="GO" id="GO:0002376">
    <property type="term" value="P:immune system process"/>
    <property type="evidence" value="ECO:0007669"/>
    <property type="project" value="UniProtKB-KW"/>
</dbReference>
<dbReference type="PANTHER" id="PTHR19433:SF111">
    <property type="entry name" value="T CELL RECEPTOR ALPHA VARIABLE 4"/>
    <property type="match status" value="1"/>
</dbReference>
<name>A0A8C6UV40_9GOBI</name>
<dbReference type="GO" id="GO:0009617">
    <property type="term" value="P:response to bacterium"/>
    <property type="evidence" value="ECO:0007669"/>
    <property type="project" value="TreeGrafter"/>
</dbReference>
<dbReference type="PROSITE" id="PS50835">
    <property type="entry name" value="IG_LIKE"/>
    <property type="match status" value="1"/>
</dbReference>
<evidence type="ECO:0000256" key="2">
    <source>
        <dbReference type="ARBA" id="ARBA00022475"/>
    </source>
</evidence>
<evidence type="ECO:0000313" key="11">
    <source>
        <dbReference type="Proteomes" id="UP000694523"/>
    </source>
</evidence>
<dbReference type="CDD" id="cd00099">
    <property type="entry name" value="IgV"/>
    <property type="match status" value="1"/>
</dbReference>
<organism evidence="10 11">
    <name type="scientific">Neogobius melanostomus</name>
    <name type="common">round goby</name>
    <dbReference type="NCBI Taxonomy" id="47308"/>
    <lineage>
        <taxon>Eukaryota</taxon>
        <taxon>Metazoa</taxon>
        <taxon>Chordata</taxon>
        <taxon>Craniata</taxon>
        <taxon>Vertebrata</taxon>
        <taxon>Euteleostomi</taxon>
        <taxon>Actinopterygii</taxon>
        <taxon>Neopterygii</taxon>
        <taxon>Teleostei</taxon>
        <taxon>Neoteleostei</taxon>
        <taxon>Acanthomorphata</taxon>
        <taxon>Gobiaria</taxon>
        <taxon>Gobiiformes</taxon>
        <taxon>Gobioidei</taxon>
        <taxon>Gobiidae</taxon>
        <taxon>Benthophilinae</taxon>
        <taxon>Neogobiini</taxon>
        <taxon>Neogobius</taxon>
    </lineage>
</organism>
<dbReference type="Proteomes" id="UP000694523">
    <property type="component" value="Unplaced"/>
</dbReference>
<keyword evidence="3 8" id="KW-0732">Signal</keyword>
<protein>
    <recommendedName>
        <fullName evidence="9">Ig-like domain-containing protein</fullName>
    </recommendedName>
</protein>
<dbReference type="InterPro" id="IPR013783">
    <property type="entry name" value="Ig-like_fold"/>
</dbReference>
<dbReference type="InterPro" id="IPR003599">
    <property type="entry name" value="Ig_sub"/>
</dbReference>
<evidence type="ECO:0000256" key="1">
    <source>
        <dbReference type="ARBA" id="ARBA00004236"/>
    </source>
</evidence>
<dbReference type="Ensembl" id="ENSNMLT00000045102.1">
    <property type="protein sequence ID" value="ENSNMLP00000040555.1"/>
    <property type="gene ID" value="ENSNMLG00000024907.1"/>
</dbReference>
<dbReference type="Pfam" id="PF07686">
    <property type="entry name" value="V-set"/>
    <property type="match status" value="1"/>
</dbReference>